<accession>A0A8J8SWG5</accession>
<feature type="domain" description="Rhodanese" evidence="1">
    <location>
        <begin position="83"/>
        <end position="173"/>
    </location>
</feature>
<dbReference type="InterPro" id="IPR001763">
    <property type="entry name" value="Rhodanese-like_dom"/>
</dbReference>
<dbReference type="Gene3D" id="3.40.250.10">
    <property type="entry name" value="Rhodanese-like domain"/>
    <property type="match status" value="1"/>
</dbReference>
<dbReference type="EMBL" id="RRYP01019032">
    <property type="protein sequence ID" value="TNV73382.1"/>
    <property type="molecule type" value="Genomic_DNA"/>
</dbReference>
<dbReference type="PROSITE" id="PS50206">
    <property type="entry name" value="RHODANESE_3"/>
    <property type="match status" value="1"/>
</dbReference>
<evidence type="ECO:0000313" key="2">
    <source>
        <dbReference type="EMBL" id="TNV73382.1"/>
    </source>
</evidence>
<evidence type="ECO:0000313" key="3">
    <source>
        <dbReference type="Proteomes" id="UP000785679"/>
    </source>
</evidence>
<dbReference type="PANTHER" id="PTHR44086">
    <property type="entry name" value="THIOSULFATE SULFURTRANSFERASE RDL2, MITOCHONDRIAL-RELATED"/>
    <property type="match status" value="1"/>
</dbReference>
<reference evidence="2" key="1">
    <citation type="submission" date="2019-06" db="EMBL/GenBank/DDBJ databases">
        <authorList>
            <person name="Zheng W."/>
        </authorList>
    </citation>
    <scope>NUCLEOTIDE SEQUENCE</scope>
    <source>
        <strain evidence="2">QDHG01</strain>
    </source>
</reference>
<gene>
    <name evidence="2" type="ORF">FGO68_gene6642</name>
</gene>
<keyword evidence="3" id="KW-1185">Reference proteome</keyword>
<proteinExistence type="predicted"/>
<dbReference type="AlphaFoldDB" id="A0A8J8SWG5"/>
<dbReference type="InterPro" id="IPR036873">
    <property type="entry name" value="Rhodanese-like_dom_sf"/>
</dbReference>
<evidence type="ECO:0000259" key="1">
    <source>
        <dbReference type="PROSITE" id="PS50206"/>
    </source>
</evidence>
<dbReference type="CDD" id="cd00158">
    <property type="entry name" value="RHOD"/>
    <property type="match status" value="1"/>
</dbReference>
<protein>
    <recommendedName>
        <fullName evidence="1">Rhodanese domain-containing protein</fullName>
    </recommendedName>
</protein>
<dbReference type="SMART" id="SM00450">
    <property type="entry name" value="RHOD"/>
    <property type="match status" value="1"/>
</dbReference>
<dbReference type="GO" id="GO:0004792">
    <property type="term" value="F:thiosulfate-cyanide sulfurtransferase activity"/>
    <property type="evidence" value="ECO:0007669"/>
    <property type="project" value="TreeGrafter"/>
</dbReference>
<comment type="caution">
    <text evidence="2">The sequence shown here is derived from an EMBL/GenBank/DDBJ whole genome shotgun (WGS) entry which is preliminary data.</text>
</comment>
<organism evidence="2 3">
    <name type="scientific">Halteria grandinella</name>
    <dbReference type="NCBI Taxonomy" id="5974"/>
    <lineage>
        <taxon>Eukaryota</taxon>
        <taxon>Sar</taxon>
        <taxon>Alveolata</taxon>
        <taxon>Ciliophora</taxon>
        <taxon>Intramacronucleata</taxon>
        <taxon>Spirotrichea</taxon>
        <taxon>Stichotrichia</taxon>
        <taxon>Sporadotrichida</taxon>
        <taxon>Halteriidae</taxon>
        <taxon>Halteria</taxon>
    </lineage>
</organism>
<dbReference type="OrthoDB" id="566238at2759"/>
<sequence length="173" mass="19395">MLKKATSLKTTYNLLLPSQRLLPQRAASIHLLQKVSYQRVAHQFIFMNMRNFSHSPAFLAITNDAKQRIKEVTIPDAKQRLTSNKGAALLDVREESEWNAGRIKGAVHLGKGVLERDIETKFPDKNQELIMYCGGGFRSALTCDAAQKMGYTNVWSLVGGYKALVQAGWEVTK</sequence>
<dbReference type="PANTHER" id="PTHR44086:SF13">
    <property type="entry name" value="THIOSULFATE SULFURTRANSFERASE PSPE"/>
    <property type="match status" value="1"/>
</dbReference>
<dbReference type="Proteomes" id="UP000785679">
    <property type="component" value="Unassembled WGS sequence"/>
</dbReference>
<dbReference type="SUPFAM" id="SSF52821">
    <property type="entry name" value="Rhodanese/Cell cycle control phosphatase"/>
    <property type="match status" value="1"/>
</dbReference>
<dbReference type="Pfam" id="PF00581">
    <property type="entry name" value="Rhodanese"/>
    <property type="match status" value="1"/>
</dbReference>
<name>A0A8J8SWG5_HALGN</name>